<proteinExistence type="predicted"/>
<dbReference type="AlphaFoldDB" id="A0AAY4E3A5"/>
<evidence type="ECO:0000256" key="1">
    <source>
        <dbReference type="SAM" id="MobiDB-lite"/>
    </source>
</evidence>
<reference evidence="2" key="3">
    <citation type="submission" date="2025-09" db="UniProtKB">
        <authorList>
            <consortium name="Ensembl"/>
        </authorList>
    </citation>
    <scope>IDENTIFICATION</scope>
</reference>
<sequence>MGRVFGGRYYSGVFSLSPPSVRPIVRSFVRLLARSVLSAICVAMARCIVTRVAVWMVPGAPTRGRYMGLRCRPHGGQANCKEEMGPLIDVDQQTLKKLPRDPSDLRFRSYELSGDGSGYEQFQADQGGSVDVDHSNYIYTEHQAAPHAEDKSLEDNSIL</sequence>
<dbReference type="Ensembl" id="ENSDCDT00010062578.1">
    <property type="protein sequence ID" value="ENSDCDP00010052100.1"/>
    <property type="gene ID" value="ENSDCDG00010030529.1"/>
</dbReference>
<feature type="region of interest" description="Disordered" evidence="1">
    <location>
        <begin position="138"/>
        <end position="159"/>
    </location>
</feature>
<evidence type="ECO:0000313" key="2">
    <source>
        <dbReference type="Ensembl" id="ENSDCDP00010052100.1"/>
    </source>
</evidence>
<evidence type="ECO:0000313" key="3">
    <source>
        <dbReference type="Proteomes" id="UP000694580"/>
    </source>
</evidence>
<feature type="compositionally biased region" description="Basic and acidic residues" evidence="1">
    <location>
        <begin position="147"/>
        <end position="159"/>
    </location>
</feature>
<gene>
    <name evidence="2" type="primary">srgn</name>
</gene>
<name>A0AAY4E3A5_9TELE</name>
<reference evidence="2" key="2">
    <citation type="submission" date="2025-08" db="UniProtKB">
        <authorList>
            <consortium name="Ensembl"/>
        </authorList>
    </citation>
    <scope>IDENTIFICATION</scope>
</reference>
<accession>A0AAY4E3A5</accession>
<protein>
    <submittedName>
        <fullName evidence="2">Uncharacterized protein</fullName>
    </submittedName>
</protein>
<reference evidence="2 3" key="1">
    <citation type="submission" date="2020-06" db="EMBL/GenBank/DDBJ databases">
        <authorList>
            <consortium name="Wellcome Sanger Institute Data Sharing"/>
        </authorList>
    </citation>
    <scope>NUCLEOTIDE SEQUENCE [LARGE SCALE GENOMIC DNA]</scope>
</reference>
<dbReference type="Proteomes" id="UP000694580">
    <property type="component" value="Chromosome 8"/>
</dbReference>
<organism evidence="2 3">
    <name type="scientific">Denticeps clupeoides</name>
    <name type="common">denticle herring</name>
    <dbReference type="NCBI Taxonomy" id="299321"/>
    <lineage>
        <taxon>Eukaryota</taxon>
        <taxon>Metazoa</taxon>
        <taxon>Chordata</taxon>
        <taxon>Craniata</taxon>
        <taxon>Vertebrata</taxon>
        <taxon>Euteleostomi</taxon>
        <taxon>Actinopterygii</taxon>
        <taxon>Neopterygii</taxon>
        <taxon>Teleostei</taxon>
        <taxon>Clupei</taxon>
        <taxon>Clupeiformes</taxon>
        <taxon>Denticipitoidei</taxon>
        <taxon>Denticipitidae</taxon>
        <taxon>Denticeps</taxon>
    </lineage>
</organism>
<keyword evidence="3" id="KW-1185">Reference proteome</keyword>